<dbReference type="AlphaFoldDB" id="A0A974S469"/>
<dbReference type="InterPro" id="IPR000836">
    <property type="entry name" value="PRTase_dom"/>
</dbReference>
<dbReference type="InterPro" id="IPR029057">
    <property type="entry name" value="PRTase-like"/>
</dbReference>
<evidence type="ECO:0000313" key="2">
    <source>
        <dbReference type="EMBL" id="QQV77201.1"/>
    </source>
</evidence>
<dbReference type="SUPFAM" id="SSF53271">
    <property type="entry name" value="PRTase-like"/>
    <property type="match status" value="1"/>
</dbReference>
<dbReference type="PANTHER" id="PTHR47505:SF1">
    <property type="entry name" value="DNA UTILIZATION PROTEIN YHGH"/>
    <property type="match status" value="1"/>
</dbReference>
<proteinExistence type="inferred from homology"/>
<dbReference type="PANTHER" id="PTHR47505">
    <property type="entry name" value="DNA UTILIZATION PROTEIN YHGH"/>
    <property type="match status" value="1"/>
</dbReference>
<reference evidence="3" key="1">
    <citation type="submission" date="2020-09" db="EMBL/GenBank/DDBJ databases">
        <title>Sphingomonas sp., a new species isolated from pork steak.</title>
        <authorList>
            <person name="Heidler von Heilborn D."/>
        </authorList>
    </citation>
    <scope>NUCLEOTIDE SEQUENCE [LARGE SCALE GENOMIC DNA]</scope>
</reference>
<gene>
    <name evidence="2" type="ORF">H5J25_18080</name>
</gene>
<evidence type="ECO:0000256" key="1">
    <source>
        <dbReference type="ARBA" id="ARBA00008007"/>
    </source>
</evidence>
<keyword evidence="3" id="KW-1185">Reference proteome</keyword>
<accession>A0A974S469</accession>
<sequence>MQFGIQPINGNWDDGYVLSKHTISSTYLGDDENGHPKFDTLRSKPGEALYQLKYRNDWKQVAPIAAELATHIWPLFDRIDLIVPMPASTPRDRQPVSELAWALAKIVGAKVSDTLLTKAPTAQLKNLNSKDEKAAILAGQFTVTDAIPGDAKHDVLLLDDLFHTGASMEAACAALRTYPKIGRIYAAAVTWR</sequence>
<dbReference type="Gene3D" id="3.40.50.2020">
    <property type="match status" value="1"/>
</dbReference>
<dbReference type="KEGG" id="sari:H5J25_18080"/>
<dbReference type="RefSeq" id="WP_202093490.1">
    <property type="nucleotide sequence ID" value="NZ_CP061035.1"/>
</dbReference>
<dbReference type="InterPro" id="IPR051910">
    <property type="entry name" value="ComF/GntX_DNA_util-trans"/>
</dbReference>
<dbReference type="Proteomes" id="UP000595894">
    <property type="component" value="Chromosome"/>
</dbReference>
<evidence type="ECO:0000313" key="3">
    <source>
        <dbReference type="Proteomes" id="UP000595894"/>
    </source>
</evidence>
<name>A0A974S469_9SPHN</name>
<dbReference type="CDD" id="cd06223">
    <property type="entry name" value="PRTases_typeI"/>
    <property type="match status" value="1"/>
</dbReference>
<organism evidence="2 3">
    <name type="scientific">Sphingomonas aliaeris</name>
    <dbReference type="NCBI Taxonomy" id="2759526"/>
    <lineage>
        <taxon>Bacteria</taxon>
        <taxon>Pseudomonadati</taxon>
        <taxon>Pseudomonadota</taxon>
        <taxon>Alphaproteobacteria</taxon>
        <taxon>Sphingomonadales</taxon>
        <taxon>Sphingomonadaceae</taxon>
        <taxon>Sphingomonas</taxon>
    </lineage>
</organism>
<protein>
    <submittedName>
        <fullName evidence="2">ComF family protein</fullName>
    </submittedName>
</protein>
<comment type="similarity">
    <text evidence="1">Belongs to the ComF/GntX family.</text>
</comment>
<dbReference type="EMBL" id="CP061035">
    <property type="protein sequence ID" value="QQV77201.1"/>
    <property type="molecule type" value="Genomic_DNA"/>
</dbReference>